<sequence>MAMSFYQTSAGSPVSMHRSRFLYILIATIVVFSVFFYSPLPDSVDHHRDALVQQLANTAKLGDFGNHTTPDKPVDSKSGHYVPTGLDDVKSQYAFATFLSGSSTDPNDHDPSHDPYFQATRILSYQLLHAPETRSKNASIPFIVLVTKDVPEEKRSRLRKDGAHVVPVTYLTADWITTDYPAWRDVLTKLRLWELTQFERVCFLDGDTILTGPLDDVFDDPAVHLHHTGTDNKAIKSDEAPLPRNYSFAGVPESKPIHKYPPTDENHDYPNINYLNSGFFVYKPSLDVENYYISLMNIPDRFNPELPEQNLFNYAHRREGNMPWTQLANTWNIHYPSIEDLNGGVRTLHEKWWAPVNEGLRPYLESWRWRMEGFHEARDSVLEQQKAKGGFRDFRWSD</sequence>
<gene>
    <name evidence="1" type="ORF">M8818_002778</name>
</gene>
<evidence type="ECO:0000313" key="1">
    <source>
        <dbReference type="EMBL" id="KAK8213476.1"/>
    </source>
</evidence>
<accession>A0ACC3SIW8</accession>
<evidence type="ECO:0000313" key="2">
    <source>
        <dbReference type="Proteomes" id="UP001320706"/>
    </source>
</evidence>
<comment type="caution">
    <text evidence="1">The sequence shown here is derived from an EMBL/GenBank/DDBJ whole genome shotgun (WGS) entry which is preliminary data.</text>
</comment>
<protein>
    <submittedName>
        <fullName evidence="1">Uncharacterized protein</fullName>
    </submittedName>
</protein>
<name>A0ACC3SIW8_9PEZI</name>
<organism evidence="1 2">
    <name type="scientific">Zalaria obscura</name>
    <dbReference type="NCBI Taxonomy" id="2024903"/>
    <lineage>
        <taxon>Eukaryota</taxon>
        <taxon>Fungi</taxon>
        <taxon>Dikarya</taxon>
        <taxon>Ascomycota</taxon>
        <taxon>Pezizomycotina</taxon>
        <taxon>Dothideomycetes</taxon>
        <taxon>Dothideomycetidae</taxon>
        <taxon>Dothideales</taxon>
        <taxon>Zalariaceae</taxon>
        <taxon>Zalaria</taxon>
    </lineage>
</organism>
<dbReference type="EMBL" id="JAMKPW020000011">
    <property type="protein sequence ID" value="KAK8213476.1"/>
    <property type="molecule type" value="Genomic_DNA"/>
</dbReference>
<reference evidence="1" key="1">
    <citation type="submission" date="2024-02" db="EMBL/GenBank/DDBJ databases">
        <title>Metagenome Assembled Genome of Zalaria obscura JY119.</title>
        <authorList>
            <person name="Vighnesh L."/>
            <person name="Jagadeeshwari U."/>
            <person name="Venkata Ramana C."/>
            <person name="Sasikala C."/>
        </authorList>
    </citation>
    <scope>NUCLEOTIDE SEQUENCE</scope>
    <source>
        <strain evidence="1">JY119</strain>
    </source>
</reference>
<keyword evidence="2" id="KW-1185">Reference proteome</keyword>
<proteinExistence type="predicted"/>
<dbReference type="Proteomes" id="UP001320706">
    <property type="component" value="Unassembled WGS sequence"/>
</dbReference>